<accession>A0A1X2ZQ07</accession>
<dbReference type="EMBL" id="LNKH01000007">
    <property type="protein sequence ID" value="OSG96508.1"/>
    <property type="molecule type" value="Genomic_DNA"/>
</dbReference>
<feature type="domain" description="Helix-turn-helix" evidence="1">
    <location>
        <begin position="29"/>
        <end position="79"/>
    </location>
</feature>
<dbReference type="AlphaFoldDB" id="A0A1X2ZQ07"/>
<dbReference type="InterPro" id="IPR041657">
    <property type="entry name" value="HTH_17"/>
</dbReference>
<dbReference type="Gene3D" id="1.10.10.10">
    <property type="entry name" value="Winged helix-like DNA-binding domain superfamily/Winged helix DNA-binding domain"/>
    <property type="match status" value="1"/>
</dbReference>
<protein>
    <submittedName>
        <fullName evidence="2">Helix-turn-helix domain-containing protein</fullName>
    </submittedName>
</protein>
<dbReference type="GO" id="GO:0003677">
    <property type="term" value="F:DNA binding"/>
    <property type="evidence" value="ECO:0007669"/>
    <property type="project" value="InterPro"/>
</dbReference>
<name>A0A1X2ZQ07_BIFAD</name>
<evidence type="ECO:0000313" key="3">
    <source>
        <dbReference type="Proteomes" id="UP000193905"/>
    </source>
</evidence>
<dbReference type="Pfam" id="PF12728">
    <property type="entry name" value="HTH_17"/>
    <property type="match status" value="1"/>
</dbReference>
<dbReference type="NCBIfam" id="TIGR01764">
    <property type="entry name" value="excise"/>
    <property type="match status" value="1"/>
</dbReference>
<comment type="caution">
    <text evidence="2">The sequence shown here is derived from an EMBL/GenBank/DDBJ whole genome shotgun (WGS) entry which is preliminary data.</text>
</comment>
<reference evidence="2 3" key="1">
    <citation type="journal article" date="2016" name="Sci. Rep.">
        <title>Evaluation of genetic diversity among strains of the human gut commensal Bifidobacterium adolescentis.</title>
        <authorList>
            <person name="Duranti S."/>
            <person name="Milani C."/>
            <person name="Lugli G.A."/>
            <person name="Mancabelli L."/>
            <person name="Turroni F."/>
            <person name="Ferrario C."/>
            <person name="Mangifesta M."/>
            <person name="Viappiani A."/>
            <person name="Sanchez B."/>
            <person name="Margolles A."/>
            <person name="van Sinderen D."/>
            <person name="Ventura M."/>
        </authorList>
    </citation>
    <scope>NUCLEOTIDE SEQUENCE [LARGE SCALE GENOMIC DNA]</scope>
    <source>
        <strain evidence="2 3">AL46-2</strain>
    </source>
</reference>
<dbReference type="Proteomes" id="UP000193905">
    <property type="component" value="Unassembled WGS sequence"/>
</dbReference>
<proteinExistence type="predicted"/>
<dbReference type="InterPro" id="IPR010093">
    <property type="entry name" value="SinI_DNA-bd"/>
</dbReference>
<dbReference type="SUPFAM" id="SSF46955">
    <property type="entry name" value="Putative DNA-binding domain"/>
    <property type="match status" value="1"/>
</dbReference>
<organism evidence="2 3">
    <name type="scientific">Bifidobacterium adolescentis</name>
    <dbReference type="NCBI Taxonomy" id="1680"/>
    <lineage>
        <taxon>Bacteria</taxon>
        <taxon>Bacillati</taxon>
        <taxon>Actinomycetota</taxon>
        <taxon>Actinomycetes</taxon>
        <taxon>Bifidobacteriales</taxon>
        <taxon>Bifidobacteriaceae</taxon>
        <taxon>Bifidobacterium</taxon>
    </lineage>
</organism>
<evidence type="ECO:0000313" key="2">
    <source>
        <dbReference type="EMBL" id="OSG96508.1"/>
    </source>
</evidence>
<dbReference type="InterPro" id="IPR036388">
    <property type="entry name" value="WH-like_DNA-bd_sf"/>
</dbReference>
<gene>
    <name evidence="2" type="ORF">AL0462_1003</name>
</gene>
<sequence length="84" mass="9361">MPGNAGPVWSLPLLTVPGRMRSGMEVPELMTATQVARILGVSTETLRKWRAKRRCLPYVRVGRHIRYRAADVAAFVERGTVMPA</sequence>
<evidence type="ECO:0000259" key="1">
    <source>
        <dbReference type="Pfam" id="PF12728"/>
    </source>
</evidence>
<dbReference type="InterPro" id="IPR009061">
    <property type="entry name" value="DNA-bd_dom_put_sf"/>
</dbReference>